<dbReference type="AlphaFoldDB" id="A0AA96J7N6"/>
<dbReference type="RefSeq" id="WP_313322500.1">
    <property type="nucleotide sequence ID" value="NZ_CP134878.1"/>
</dbReference>
<keyword evidence="1" id="KW-0472">Membrane</keyword>
<gene>
    <name evidence="3" type="ORF">RN605_04235</name>
    <name evidence="2" type="ORF">RN608_10935</name>
</gene>
<dbReference type="Proteomes" id="UP001304515">
    <property type="component" value="Chromosome"/>
</dbReference>
<reference evidence="2 4" key="1">
    <citation type="submission" date="2023-09" db="EMBL/GenBank/DDBJ databases">
        <title>Flavobacterium sp. a novel bacteria isolate from Pepper rhizosphere.</title>
        <authorList>
            <person name="Peng Y."/>
            <person name="Lee J."/>
        </authorList>
    </citation>
    <scope>NUCLEOTIDE SEQUENCE</scope>
    <source>
        <strain evidence="2">PMR2A8</strain>
        <strain evidence="3 4">PMTSA4</strain>
    </source>
</reference>
<organism evidence="2">
    <name type="scientific">Flavobacterium capsici</name>
    <dbReference type="NCBI Taxonomy" id="3075618"/>
    <lineage>
        <taxon>Bacteria</taxon>
        <taxon>Pseudomonadati</taxon>
        <taxon>Bacteroidota</taxon>
        <taxon>Flavobacteriia</taxon>
        <taxon>Flavobacteriales</taxon>
        <taxon>Flavobacteriaceae</taxon>
        <taxon>Flavobacterium</taxon>
    </lineage>
</organism>
<feature type="transmembrane region" description="Helical" evidence="1">
    <location>
        <begin position="33"/>
        <end position="54"/>
    </location>
</feature>
<sequence>MSNQINPTMVGTAGGTFLSIVPNLNSEDLIKTVVLATVGAVVSFSISVLLKCLFKKHKK</sequence>
<dbReference type="EMBL" id="CP134890">
    <property type="protein sequence ID" value="WNM22575.1"/>
    <property type="molecule type" value="Genomic_DNA"/>
</dbReference>
<accession>A0AA96J7N6</accession>
<evidence type="ECO:0000313" key="3">
    <source>
        <dbReference type="EMBL" id="WNM22575.1"/>
    </source>
</evidence>
<keyword evidence="1" id="KW-1133">Transmembrane helix</keyword>
<proteinExistence type="predicted"/>
<evidence type="ECO:0000313" key="2">
    <source>
        <dbReference type="EMBL" id="WNM18524.1"/>
    </source>
</evidence>
<accession>A0AA96J5L2</accession>
<dbReference type="EMBL" id="CP134878">
    <property type="protein sequence ID" value="WNM18524.1"/>
    <property type="molecule type" value="Genomic_DNA"/>
</dbReference>
<keyword evidence="4" id="KW-1185">Reference proteome</keyword>
<evidence type="ECO:0000313" key="4">
    <source>
        <dbReference type="Proteomes" id="UP001304515"/>
    </source>
</evidence>
<evidence type="ECO:0000256" key="1">
    <source>
        <dbReference type="SAM" id="Phobius"/>
    </source>
</evidence>
<protein>
    <submittedName>
        <fullName evidence="2">Uncharacterized protein</fullName>
    </submittedName>
</protein>
<dbReference type="KEGG" id="fcj:RN605_04235"/>
<name>A0AA96J7N6_9FLAO</name>
<keyword evidence="1" id="KW-0812">Transmembrane</keyword>